<evidence type="ECO:0000313" key="1">
    <source>
        <dbReference type="EMBL" id="GAX06968.1"/>
    </source>
</evidence>
<dbReference type="RefSeq" id="WP_089121878.1">
    <property type="nucleotide sequence ID" value="NZ_BCMI01000031.1"/>
</dbReference>
<dbReference type="EMBL" id="BCMI01000031">
    <property type="protein sequence ID" value="GAX06968.1"/>
    <property type="molecule type" value="Genomic_DNA"/>
</dbReference>
<name>A0A1Z5IZK4_9LACO</name>
<gene>
    <name evidence="1" type="ORF">IWT25_02316</name>
</gene>
<accession>A0A1Z5IZK4</accession>
<proteinExistence type="predicted"/>
<protein>
    <submittedName>
        <fullName evidence="1">Uncharacterized protein</fullName>
    </submittedName>
</protein>
<evidence type="ECO:0000313" key="2">
    <source>
        <dbReference type="Proteomes" id="UP000198414"/>
    </source>
</evidence>
<organism evidence="1 2">
    <name type="scientific">Secundilactobacillus pentosiphilus</name>
    <dbReference type="NCBI Taxonomy" id="1714682"/>
    <lineage>
        <taxon>Bacteria</taxon>
        <taxon>Bacillati</taxon>
        <taxon>Bacillota</taxon>
        <taxon>Bacilli</taxon>
        <taxon>Lactobacillales</taxon>
        <taxon>Lactobacillaceae</taxon>
        <taxon>Secundilactobacillus</taxon>
    </lineage>
</organism>
<sequence length="95" mass="11552">MQTDEVKFIKECFSRVQEYRWEPTSNPYYNQLLVWINYWDLPFFMQQGQQFLDGVFFPKADLQDDGVCFDLLELVGDEYEEDMKIIFPMEVEENK</sequence>
<dbReference type="AlphaFoldDB" id="A0A1Z5IZK4"/>
<reference evidence="1 2" key="1">
    <citation type="submission" date="2015-11" db="EMBL/GenBank/DDBJ databases">
        <title>Draft genome sequences of new species of the genus Lactobacillus isolated from orchardgrass silage.</title>
        <authorList>
            <person name="Tohno M."/>
            <person name="Tanizawa Y."/>
            <person name="Arita M."/>
        </authorList>
    </citation>
    <scope>NUCLEOTIDE SEQUENCE [LARGE SCALE GENOMIC DNA]</scope>
    <source>
        <strain evidence="1 2">IWT25</strain>
    </source>
</reference>
<comment type="caution">
    <text evidence="1">The sequence shown here is derived from an EMBL/GenBank/DDBJ whole genome shotgun (WGS) entry which is preliminary data.</text>
</comment>
<dbReference type="Proteomes" id="UP000198414">
    <property type="component" value="Unassembled WGS sequence"/>
</dbReference>